<protein>
    <submittedName>
        <fullName evidence="1">Uncharacterized protein</fullName>
    </submittedName>
</protein>
<dbReference type="Proteomes" id="UP001058456">
    <property type="component" value="Segment"/>
</dbReference>
<organism evidence="1 2">
    <name type="scientific">Klebsiella phage GZ8</name>
    <dbReference type="NCBI Taxonomy" id="2972533"/>
    <lineage>
        <taxon>Viruses</taxon>
        <taxon>Duplodnaviria</taxon>
        <taxon>Heunggongvirae</taxon>
        <taxon>Uroviricota</taxon>
        <taxon>Caudoviricetes</taxon>
        <taxon>Demerecviridae</taxon>
        <taxon>Sugarlandvirus</taxon>
        <taxon>Sugarlandvirus GZ8</taxon>
    </lineage>
</organism>
<evidence type="ECO:0000313" key="1">
    <source>
        <dbReference type="EMBL" id="UVD42245.1"/>
    </source>
</evidence>
<reference evidence="1 2" key="1">
    <citation type="submission" date="2022-08" db="EMBL/GenBank/DDBJ databases">
        <title>Potential of phage cocktail in the treatment of multidrug-resistant Klebsiella pneumoniae pulmonary infection in mice.</title>
        <authorList>
            <person name="Gou Z."/>
            <person name="Lu S."/>
            <person name="Sun F."/>
            <person name="Xia P."/>
        </authorList>
    </citation>
    <scope>NUCLEOTIDE SEQUENCE [LARGE SCALE GENOMIC DNA]</scope>
</reference>
<evidence type="ECO:0000313" key="2">
    <source>
        <dbReference type="Proteomes" id="UP001058456"/>
    </source>
</evidence>
<keyword evidence="2" id="KW-1185">Reference proteome</keyword>
<proteinExistence type="predicted"/>
<name>A0A976SW80_9CAUD</name>
<dbReference type="EMBL" id="OP171943">
    <property type="protein sequence ID" value="UVD42245.1"/>
    <property type="molecule type" value="Genomic_DNA"/>
</dbReference>
<accession>A0A976SW80</accession>
<sequence length="59" mass="6593">MITCVPLNPKHSRQSLTIWESNMVTELIIGYGEGITSEENWGFVGFGEGITSHDERPDL</sequence>